<sequence length="57" mass="6450">MKSIENSGMLTLANLSIINKNKMLEKYLSVQDTIALFAAIGIIVVVIIKLIQFRNKW</sequence>
<name>A0A0F8XAC3_9ZZZZ</name>
<keyword evidence="1" id="KW-1133">Transmembrane helix</keyword>
<accession>A0A0F8XAC3</accession>
<comment type="caution">
    <text evidence="2">The sequence shown here is derived from an EMBL/GenBank/DDBJ whole genome shotgun (WGS) entry which is preliminary data.</text>
</comment>
<keyword evidence="1" id="KW-0472">Membrane</keyword>
<evidence type="ECO:0000256" key="1">
    <source>
        <dbReference type="SAM" id="Phobius"/>
    </source>
</evidence>
<dbReference type="AlphaFoldDB" id="A0A0F8XAC3"/>
<keyword evidence="1" id="KW-0812">Transmembrane</keyword>
<proteinExistence type="predicted"/>
<organism evidence="2">
    <name type="scientific">marine sediment metagenome</name>
    <dbReference type="NCBI Taxonomy" id="412755"/>
    <lineage>
        <taxon>unclassified sequences</taxon>
        <taxon>metagenomes</taxon>
        <taxon>ecological metagenomes</taxon>
    </lineage>
</organism>
<gene>
    <name evidence="2" type="ORF">LCGC14_2970820</name>
</gene>
<evidence type="ECO:0000313" key="2">
    <source>
        <dbReference type="EMBL" id="KKK65768.1"/>
    </source>
</evidence>
<reference evidence="2" key="1">
    <citation type="journal article" date="2015" name="Nature">
        <title>Complex archaea that bridge the gap between prokaryotes and eukaryotes.</title>
        <authorList>
            <person name="Spang A."/>
            <person name="Saw J.H."/>
            <person name="Jorgensen S.L."/>
            <person name="Zaremba-Niedzwiedzka K."/>
            <person name="Martijn J."/>
            <person name="Lind A.E."/>
            <person name="van Eijk R."/>
            <person name="Schleper C."/>
            <person name="Guy L."/>
            <person name="Ettema T.J."/>
        </authorList>
    </citation>
    <scope>NUCLEOTIDE SEQUENCE</scope>
</reference>
<feature type="transmembrane region" description="Helical" evidence="1">
    <location>
        <begin position="33"/>
        <end position="51"/>
    </location>
</feature>
<dbReference type="EMBL" id="LAZR01060394">
    <property type="protein sequence ID" value="KKK65768.1"/>
    <property type="molecule type" value="Genomic_DNA"/>
</dbReference>
<protein>
    <submittedName>
        <fullName evidence="2">Uncharacterized protein</fullName>
    </submittedName>
</protein>